<accession>A0ABQ7H213</accession>
<evidence type="ECO:0000313" key="3">
    <source>
        <dbReference type="Proteomes" id="UP000815325"/>
    </source>
</evidence>
<reference evidence="2" key="1">
    <citation type="submission" date="2017-08" db="EMBL/GenBank/DDBJ databases">
        <authorList>
            <person name="Polle J.E."/>
            <person name="Barry K."/>
            <person name="Cushman J."/>
            <person name="Schmutz J."/>
            <person name="Tran D."/>
            <person name="Hathwaick L.T."/>
            <person name="Yim W.C."/>
            <person name="Jenkins J."/>
            <person name="Mckie-Krisberg Z.M."/>
            <person name="Prochnik S."/>
            <person name="Lindquist E."/>
            <person name="Dockter R.B."/>
            <person name="Adam C."/>
            <person name="Molina H."/>
            <person name="Bunkerborg J."/>
            <person name="Jin E."/>
            <person name="Buchheim M."/>
            <person name="Magnuson J."/>
        </authorList>
    </citation>
    <scope>NUCLEOTIDE SEQUENCE</scope>
    <source>
        <strain evidence="2">CCAP 19/18</strain>
    </source>
</reference>
<evidence type="ECO:0000313" key="2">
    <source>
        <dbReference type="EMBL" id="KAF5840900.1"/>
    </source>
</evidence>
<keyword evidence="1" id="KW-0472">Membrane</keyword>
<proteinExistence type="predicted"/>
<dbReference type="EMBL" id="MU069500">
    <property type="protein sequence ID" value="KAF5840900.1"/>
    <property type="molecule type" value="Genomic_DNA"/>
</dbReference>
<protein>
    <submittedName>
        <fullName evidence="2">Uncharacterized protein</fullName>
    </submittedName>
</protein>
<gene>
    <name evidence="2" type="ORF">DUNSADRAFT_15100</name>
</gene>
<feature type="transmembrane region" description="Helical" evidence="1">
    <location>
        <begin position="51"/>
        <end position="74"/>
    </location>
</feature>
<sequence length="86" mass="9443">MANAGGEEASRQHCEAASKAACFACVCSKADRCVCMYAHVHQRSRGLTQELLLMMMWMCTAWRTGPGVVAMCVANRRACKRMNGRA</sequence>
<organism evidence="2 3">
    <name type="scientific">Dunaliella salina</name>
    <name type="common">Green alga</name>
    <name type="synonym">Protococcus salinus</name>
    <dbReference type="NCBI Taxonomy" id="3046"/>
    <lineage>
        <taxon>Eukaryota</taxon>
        <taxon>Viridiplantae</taxon>
        <taxon>Chlorophyta</taxon>
        <taxon>core chlorophytes</taxon>
        <taxon>Chlorophyceae</taxon>
        <taxon>CS clade</taxon>
        <taxon>Chlamydomonadales</taxon>
        <taxon>Dunaliellaceae</taxon>
        <taxon>Dunaliella</taxon>
    </lineage>
</organism>
<evidence type="ECO:0000256" key="1">
    <source>
        <dbReference type="SAM" id="Phobius"/>
    </source>
</evidence>
<keyword evidence="1" id="KW-0812">Transmembrane</keyword>
<keyword evidence="3" id="KW-1185">Reference proteome</keyword>
<name>A0ABQ7H213_DUNSA</name>
<dbReference type="Proteomes" id="UP000815325">
    <property type="component" value="Unassembled WGS sequence"/>
</dbReference>
<comment type="caution">
    <text evidence="2">The sequence shown here is derived from an EMBL/GenBank/DDBJ whole genome shotgun (WGS) entry which is preliminary data.</text>
</comment>
<keyword evidence="1" id="KW-1133">Transmembrane helix</keyword>